<dbReference type="GO" id="GO:0008270">
    <property type="term" value="F:zinc ion binding"/>
    <property type="evidence" value="ECO:0007669"/>
    <property type="project" value="UniProtKB-KW"/>
</dbReference>
<evidence type="ECO:0000313" key="7">
    <source>
        <dbReference type="Proteomes" id="UP000007014"/>
    </source>
</evidence>
<sequence length="140" mass="15506">MASIEDWVETQFCDCCGRYREPVEAGEPKPCVGCGSLPPLPQKTIVYEVPVRPTQLLLELQAAYTKRVSGEDGRAGSAAAALTTDPSMEATRQVVRGGECCPKCNSQELYYETVQMRSADEGQTILYECCRCRTRFTQHS</sequence>
<gene>
    <name evidence="6" type="ORF">CYME_CME024C</name>
</gene>
<dbReference type="InterPro" id="IPR034004">
    <property type="entry name" value="Zn_ribbon_RPA12_C"/>
</dbReference>
<dbReference type="AlphaFoldDB" id="M1UPB0"/>
<dbReference type="GO" id="GO:0000428">
    <property type="term" value="C:DNA-directed RNA polymerase complex"/>
    <property type="evidence" value="ECO:0007669"/>
    <property type="project" value="UniProtKB-KW"/>
</dbReference>
<evidence type="ECO:0000313" key="6">
    <source>
        <dbReference type="EMBL" id="BAM79261.1"/>
    </source>
</evidence>
<name>M1UPB0_CYAM1</name>
<dbReference type="KEGG" id="cme:CYME_CME024C"/>
<accession>M1UPB0</accession>
<keyword evidence="6" id="KW-0804">Transcription</keyword>
<feature type="domain" description="TFIIS-type" evidence="5">
    <location>
        <begin position="97"/>
        <end position="137"/>
    </location>
</feature>
<dbReference type="PROSITE" id="PS00466">
    <property type="entry name" value="ZF_TFIIS_1"/>
    <property type="match status" value="1"/>
</dbReference>
<proteinExistence type="predicted"/>
<keyword evidence="1" id="KW-0479">Metal-binding</keyword>
<dbReference type="Proteomes" id="UP000007014">
    <property type="component" value="Chromosome 5"/>
</dbReference>
<dbReference type="InterPro" id="IPR001222">
    <property type="entry name" value="Znf_TFIIS"/>
</dbReference>
<dbReference type="SMART" id="SM00440">
    <property type="entry name" value="ZnF_C2C2"/>
    <property type="match status" value="1"/>
</dbReference>
<dbReference type="GO" id="GO:0006351">
    <property type="term" value="P:DNA-templated transcription"/>
    <property type="evidence" value="ECO:0007669"/>
    <property type="project" value="InterPro"/>
</dbReference>
<evidence type="ECO:0000256" key="4">
    <source>
        <dbReference type="PROSITE-ProRule" id="PRU00472"/>
    </source>
</evidence>
<evidence type="ECO:0000256" key="1">
    <source>
        <dbReference type="ARBA" id="ARBA00022723"/>
    </source>
</evidence>
<dbReference type="SUPFAM" id="SSF57783">
    <property type="entry name" value="Zinc beta-ribbon"/>
    <property type="match status" value="1"/>
</dbReference>
<organism evidence="6 7">
    <name type="scientific">Cyanidioschyzon merolae (strain NIES-3377 / 10D)</name>
    <name type="common">Unicellular red alga</name>
    <dbReference type="NCBI Taxonomy" id="280699"/>
    <lineage>
        <taxon>Eukaryota</taxon>
        <taxon>Rhodophyta</taxon>
        <taxon>Bangiophyceae</taxon>
        <taxon>Cyanidiales</taxon>
        <taxon>Cyanidiaceae</taxon>
        <taxon>Cyanidioschyzon</taxon>
    </lineage>
</organism>
<dbReference type="OrthoDB" id="10056816at2759"/>
<dbReference type="Gene3D" id="2.20.25.10">
    <property type="match status" value="1"/>
</dbReference>
<dbReference type="RefSeq" id="XP_005535547.1">
    <property type="nucleotide sequence ID" value="XM_005535490.1"/>
</dbReference>
<dbReference type="HOGENOM" id="CLU_1837964_0_0_1"/>
<dbReference type="GO" id="GO:0003676">
    <property type="term" value="F:nucleic acid binding"/>
    <property type="evidence" value="ECO:0007669"/>
    <property type="project" value="InterPro"/>
</dbReference>
<dbReference type="Pfam" id="PF01096">
    <property type="entry name" value="Zn_ribbon_TFIIS"/>
    <property type="match status" value="1"/>
</dbReference>
<reference evidence="6 7" key="2">
    <citation type="journal article" date="2007" name="BMC Biol.">
        <title>A 100%-complete sequence reveals unusually simple genomic features in the hot-spring red alga Cyanidioschyzon merolae.</title>
        <authorList>
            <person name="Nozaki H."/>
            <person name="Takano H."/>
            <person name="Misumi O."/>
            <person name="Terasawa K."/>
            <person name="Matsuzaki M."/>
            <person name="Maruyama S."/>
            <person name="Nishida K."/>
            <person name="Yagisawa F."/>
            <person name="Yoshida Y."/>
            <person name="Fujiwara T."/>
            <person name="Takio S."/>
            <person name="Tamura K."/>
            <person name="Chung S.J."/>
            <person name="Nakamura S."/>
            <person name="Kuroiwa H."/>
            <person name="Tanaka K."/>
            <person name="Sato N."/>
            <person name="Kuroiwa T."/>
        </authorList>
    </citation>
    <scope>NUCLEOTIDE SEQUENCE [LARGE SCALE GENOMIC DNA]</scope>
    <source>
        <strain evidence="6 7">10D</strain>
    </source>
</reference>
<dbReference type="CDD" id="cd10507">
    <property type="entry name" value="Zn-ribbon_RPA12"/>
    <property type="match status" value="1"/>
</dbReference>
<dbReference type="Gramene" id="CME024CT">
    <property type="protein sequence ID" value="CME024CT"/>
    <property type="gene ID" value="CME024C"/>
</dbReference>
<keyword evidence="6" id="KW-0240">DNA-directed RNA polymerase</keyword>
<keyword evidence="2 4" id="KW-0863">Zinc-finger</keyword>
<dbReference type="EMBL" id="AP006487">
    <property type="protein sequence ID" value="BAM79261.1"/>
    <property type="molecule type" value="Genomic_DNA"/>
</dbReference>
<keyword evidence="7" id="KW-1185">Reference proteome</keyword>
<keyword evidence="3" id="KW-0862">Zinc</keyword>
<evidence type="ECO:0000256" key="2">
    <source>
        <dbReference type="ARBA" id="ARBA00022771"/>
    </source>
</evidence>
<reference evidence="6 7" key="1">
    <citation type="journal article" date="2004" name="Nature">
        <title>Genome sequence of the ultrasmall unicellular red alga Cyanidioschyzon merolae 10D.</title>
        <authorList>
            <person name="Matsuzaki M."/>
            <person name="Misumi O."/>
            <person name="Shin-i T."/>
            <person name="Maruyama S."/>
            <person name="Takahara M."/>
            <person name="Miyagishima S."/>
            <person name="Mori T."/>
            <person name="Nishida K."/>
            <person name="Yagisawa F."/>
            <person name="Nishida K."/>
            <person name="Yoshida Y."/>
            <person name="Nishimura Y."/>
            <person name="Nakao S."/>
            <person name="Kobayashi T."/>
            <person name="Momoyama Y."/>
            <person name="Higashiyama T."/>
            <person name="Minoda A."/>
            <person name="Sano M."/>
            <person name="Nomoto H."/>
            <person name="Oishi K."/>
            <person name="Hayashi H."/>
            <person name="Ohta F."/>
            <person name="Nishizaka S."/>
            <person name="Haga S."/>
            <person name="Miura S."/>
            <person name="Morishita T."/>
            <person name="Kabeya Y."/>
            <person name="Terasawa K."/>
            <person name="Suzuki Y."/>
            <person name="Ishii Y."/>
            <person name="Asakawa S."/>
            <person name="Takano H."/>
            <person name="Ohta N."/>
            <person name="Kuroiwa H."/>
            <person name="Tanaka K."/>
            <person name="Shimizu N."/>
            <person name="Sugano S."/>
            <person name="Sato N."/>
            <person name="Nozaki H."/>
            <person name="Ogasawara N."/>
            <person name="Kohara Y."/>
            <person name="Kuroiwa T."/>
        </authorList>
    </citation>
    <scope>NUCLEOTIDE SEQUENCE [LARGE SCALE GENOMIC DNA]</scope>
    <source>
        <strain evidence="6 7">10D</strain>
    </source>
</reference>
<dbReference type="PROSITE" id="PS51133">
    <property type="entry name" value="ZF_TFIIS_2"/>
    <property type="match status" value="1"/>
</dbReference>
<dbReference type="OMA" id="SIECNNC"/>
<evidence type="ECO:0000256" key="3">
    <source>
        <dbReference type="ARBA" id="ARBA00022833"/>
    </source>
</evidence>
<dbReference type="GeneID" id="16992817"/>
<evidence type="ECO:0000259" key="5">
    <source>
        <dbReference type="PROSITE" id="PS51133"/>
    </source>
</evidence>
<dbReference type="STRING" id="280699.M1UPB0"/>
<protein>
    <submittedName>
        <fullName evidence="6">DNA-directed RNA polymerase I subunit</fullName>
    </submittedName>
</protein>